<dbReference type="PANTHER" id="PTHR23431">
    <property type="entry name" value="DNA-DIRECTED RNA POLYMERASES I, II, AND III SUBUNIT RPABC5 FAMILY MEMBER"/>
    <property type="match status" value="1"/>
</dbReference>
<comment type="catalytic activity">
    <reaction evidence="5">
        <text>RNA(n) + a ribonucleoside 5'-triphosphate = RNA(n+1) + diphosphate</text>
        <dbReference type="Rhea" id="RHEA:21248"/>
        <dbReference type="Rhea" id="RHEA-COMP:14527"/>
        <dbReference type="Rhea" id="RHEA-COMP:17342"/>
        <dbReference type="ChEBI" id="CHEBI:33019"/>
        <dbReference type="ChEBI" id="CHEBI:61557"/>
        <dbReference type="ChEBI" id="CHEBI:140395"/>
        <dbReference type="EC" id="2.7.7.6"/>
    </reaction>
</comment>
<evidence type="ECO:0000256" key="3">
    <source>
        <dbReference type="ARBA" id="ARBA00022833"/>
    </source>
</evidence>
<dbReference type="GO" id="GO:0000428">
    <property type="term" value="C:DNA-directed RNA polymerase complex"/>
    <property type="evidence" value="ECO:0007669"/>
    <property type="project" value="UniProtKB-KW"/>
</dbReference>
<dbReference type="KEGG" id="nvn:NVIE_011800"/>
<dbReference type="EMBL" id="CP007536">
    <property type="protein sequence ID" value="AIC15412.1"/>
    <property type="molecule type" value="Genomic_DNA"/>
</dbReference>
<evidence type="ECO:0000256" key="2">
    <source>
        <dbReference type="ARBA" id="ARBA00022723"/>
    </source>
</evidence>
<dbReference type="RefSeq" id="WP_075054423.1">
    <property type="nucleotide sequence ID" value="NZ_CP007536.1"/>
</dbReference>
<evidence type="ECO:0000256" key="1">
    <source>
        <dbReference type="ARBA" id="ARBA00022478"/>
    </source>
</evidence>
<feature type="binding site" evidence="5">
    <location>
        <position position="44"/>
    </location>
    <ligand>
        <name>Zn(2+)</name>
        <dbReference type="ChEBI" id="CHEBI:29105"/>
    </ligand>
</feature>
<keyword evidence="3 5" id="KW-0862">Zinc</keyword>
<keyword evidence="2 5" id="KW-0479">Metal-binding</keyword>
<evidence type="ECO:0000313" key="7">
    <source>
        <dbReference type="Proteomes" id="UP000027093"/>
    </source>
</evidence>
<reference evidence="6 7" key="1">
    <citation type="journal article" date="2014" name="Int. J. Syst. Evol. Microbiol.">
        <title>Nitrososphaera viennensis gen. nov., sp. nov., an aerobic and mesophilic, ammonia-oxidizing archaeon from soil and a member of the archaeal phylum Thaumarchaeota.</title>
        <authorList>
            <person name="Stieglmeier M."/>
            <person name="Klingl A."/>
            <person name="Alves R.J."/>
            <person name="Rittmann S.K."/>
            <person name="Melcher M."/>
            <person name="Leisch N."/>
            <person name="Schleper C."/>
        </authorList>
    </citation>
    <scope>NUCLEOTIDE SEQUENCE [LARGE SCALE GENOMIC DNA]</scope>
    <source>
        <strain evidence="6">EN76</strain>
    </source>
</reference>
<keyword evidence="5 6" id="KW-0808">Transferase</keyword>
<keyword evidence="5" id="KW-0963">Cytoplasm</keyword>
<dbReference type="STRING" id="926571.NVIE_011800"/>
<dbReference type="InterPro" id="IPR023580">
    <property type="entry name" value="RNA_pol_su_RPB10"/>
</dbReference>
<proteinExistence type="inferred from homology"/>
<organism evidence="6 7">
    <name type="scientific">Nitrososphaera viennensis EN76</name>
    <dbReference type="NCBI Taxonomy" id="926571"/>
    <lineage>
        <taxon>Archaea</taxon>
        <taxon>Nitrososphaerota</taxon>
        <taxon>Nitrososphaeria</taxon>
        <taxon>Nitrososphaerales</taxon>
        <taxon>Nitrososphaeraceae</taxon>
        <taxon>Nitrososphaera</taxon>
    </lineage>
</organism>
<dbReference type="GeneID" id="41598284"/>
<comment type="cofactor">
    <cofactor evidence="5">
        <name>Zn(2+)</name>
        <dbReference type="ChEBI" id="CHEBI:29105"/>
    </cofactor>
    <text evidence="5">Binds 1 zinc ion.</text>
</comment>
<keyword evidence="5 6" id="KW-0548">Nucleotidyltransferase</keyword>
<feature type="binding site" evidence="5">
    <location>
        <position position="7"/>
    </location>
    <ligand>
        <name>Zn(2+)</name>
        <dbReference type="ChEBI" id="CHEBI:29105"/>
    </ligand>
</feature>
<dbReference type="GO" id="GO:0003899">
    <property type="term" value="F:DNA-directed RNA polymerase activity"/>
    <property type="evidence" value="ECO:0007669"/>
    <property type="project" value="UniProtKB-UniRule"/>
</dbReference>
<dbReference type="Gene3D" id="1.10.10.60">
    <property type="entry name" value="Homeodomain-like"/>
    <property type="match status" value="1"/>
</dbReference>
<dbReference type="InterPro" id="IPR000268">
    <property type="entry name" value="RPABC5/Rpb10"/>
</dbReference>
<dbReference type="AlphaFoldDB" id="A0A060HQJ5"/>
<dbReference type="Proteomes" id="UP000027093">
    <property type="component" value="Chromosome"/>
</dbReference>
<name>A0A060HQJ5_9ARCH</name>
<feature type="binding site" evidence="5">
    <location>
        <position position="10"/>
    </location>
    <ligand>
        <name>Zn(2+)</name>
        <dbReference type="ChEBI" id="CHEBI:29105"/>
    </ligand>
</feature>
<feature type="binding site" evidence="5">
    <location>
        <position position="45"/>
    </location>
    <ligand>
        <name>Zn(2+)</name>
        <dbReference type="ChEBI" id="CHEBI:29105"/>
    </ligand>
</feature>
<dbReference type="PIRSF" id="PIRSF005653">
    <property type="entry name" value="RNA_pol_N/8_sub"/>
    <property type="match status" value="1"/>
</dbReference>
<dbReference type="SUPFAM" id="SSF46924">
    <property type="entry name" value="RNA polymerase subunit RPB10"/>
    <property type="match status" value="1"/>
</dbReference>
<protein>
    <recommendedName>
        <fullName evidence="5">DNA-directed RNA polymerase subunit Rpo10</fullName>
        <ecNumber evidence="5">2.7.7.6</ecNumber>
    </recommendedName>
    <alternativeName>
        <fullName evidence="5">DNA-directed RNA polymerase subunit N</fullName>
    </alternativeName>
</protein>
<comment type="subcellular location">
    <subcellularLocation>
        <location evidence="5">Cytoplasm</location>
    </subcellularLocation>
</comment>
<evidence type="ECO:0000256" key="4">
    <source>
        <dbReference type="ARBA" id="ARBA00023163"/>
    </source>
</evidence>
<keyword evidence="1 5" id="KW-0240">DNA-directed RNA polymerase</keyword>
<sequence length="78" mass="9050">MLVPVRCFTCGGLIADKYGEYSNRVKAGEDPAKVMDSLGVKRYCCRRMFISTVETIYQIIPYYEALRRRMSEVQTEIE</sequence>
<comment type="subunit">
    <text evidence="5">Part of the RNA polymerase complex.</text>
</comment>
<dbReference type="GO" id="GO:0005737">
    <property type="term" value="C:cytoplasm"/>
    <property type="evidence" value="ECO:0007669"/>
    <property type="project" value="UniProtKB-SubCell"/>
</dbReference>
<dbReference type="Pfam" id="PF01194">
    <property type="entry name" value="RNA_pol_N"/>
    <property type="match status" value="1"/>
</dbReference>
<dbReference type="HOGENOM" id="CLU_143122_2_1_2"/>
<comment type="function">
    <text evidence="5">DNA-dependent RNA polymerase (RNAP) catalyzes the transcription of DNA into RNA using the four ribonucleoside triphosphates as substrates.</text>
</comment>
<dbReference type="InterPro" id="IPR020789">
    <property type="entry name" value="RNA_pol_suN_Zn-BS"/>
</dbReference>
<dbReference type="GO" id="GO:0003677">
    <property type="term" value="F:DNA binding"/>
    <property type="evidence" value="ECO:0007669"/>
    <property type="project" value="InterPro"/>
</dbReference>
<dbReference type="NCBIfam" id="NF003089">
    <property type="entry name" value="PRK04016.1"/>
    <property type="match status" value="1"/>
</dbReference>
<dbReference type="PANTHER" id="PTHR23431:SF3">
    <property type="entry name" value="DNA-DIRECTED RNA POLYMERASES I, II, AND III SUBUNIT RPABC5"/>
    <property type="match status" value="1"/>
</dbReference>
<dbReference type="GO" id="GO:0006351">
    <property type="term" value="P:DNA-templated transcription"/>
    <property type="evidence" value="ECO:0007669"/>
    <property type="project" value="UniProtKB-UniRule"/>
</dbReference>
<keyword evidence="7" id="KW-1185">Reference proteome</keyword>
<dbReference type="PROSITE" id="PS01112">
    <property type="entry name" value="RNA_POL_N_8KD"/>
    <property type="match status" value="1"/>
</dbReference>
<dbReference type="HAMAP" id="MF_00250">
    <property type="entry name" value="RNApol_arch_Rpo10"/>
    <property type="match status" value="1"/>
</dbReference>
<dbReference type="OrthoDB" id="371754at2157"/>
<evidence type="ECO:0000256" key="5">
    <source>
        <dbReference type="HAMAP-Rule" id="MF_00250"/>
    </source>
</evidence>
<dbReference type="EC" id="2.7.7.6" evidence="5"/>
<accession>A0A060HQJ5</accession>
<gene>
    <name evidence="5 6" type="primary">rpoN</name>
    <name evidence="5" type="synonym">rpo10</name>
    <name evidence="6" type="ORF">NVIE_011800</name>
</gene>
<evidence type="ECO:0000313" key="6">
    <source>
        <dbReference type="EMBL" id="AIC15412.1"/>
    </source>
</evidence>
<comment type="similarity">
    <text evidence="5">Belongs to the archaeal Rpo10/eukaryotic RPB10 RNA polymerase subunit family.</text>
</comment>
<dbReference type="GO" id="GO:0008270">
    <property type="term" value="F:zinc ion binding"/>
    <property type="evidence" value="ECO:0007669"/>
    <property type="project" value="UniProtKB-UniRule"/>
</dbReference>
<keyword evidence="4 5" id="KW-0804">Transcription</keyword>